<evidence type="ECO:0000256" key="2">
    <source>
        <dbReference type="ARBA" id="ARBA00012737"/>
    </source>
</evidence>
<dbReference type="InterPro" id="IPR014729">
    <property type="entry name" value="Rossmann-like_a/b/a_fold"/>
</dbReference>
<dbReference type="GO" id="GO:0006529">
    <property type="term" value="P:asparagine biosynthetic process"/>
    <property type="evidence" value="ECO:0007669"/>
    <property type="project" value="UniProtKB-KW"/>
</dbReference>
<dbReference type="GO" id="GO:0004066">
    <property type="term" value="F:asparagine synthase (glutamine-hydrolyzing) activity"/>
    <property type="evidence" value="ECO:0007669"/>
    <property type="project" value="UniProtKB-EC"/>
</dbReference>
<dbReference type="SUPFAM" id="SSF52402">
    <property type="entry name" value="Adenine nucleotide alpha hydrolases-like"/>
    <property type="match status" value="1"/>
</dbReference>
<sequence>MLENCTNGSPGGEAWFVAFPDQSTSLTVGADISHQATSVIHHSSGRPWIIGSWAESQVAAIRRENAHIAVIGNAAGARNIVERYIDGVTRIEDVTPLARELRGSFFILAKIGDRCRIQGPVSGVKRVFHSANRSGYSVVGSRSDLVAACLPTGRELDYTWLCARLVYPPSPRSLRSGSPWRDVEAVPTETYAALTDSGKVTTHRWWHPPSPEMTVAEAAEPLGEALRSAVAARTDVAGQNLSADLSGGLDSTPLCLLAYQLRSRPLLITQAGDDRANDDARFASLAAASMPGCKHLVQQPHELPLPFSDALTASAGLDEPDSGFRNRSRTAAIGRQLRSFGSTIHIGGAGGDEVLQPPPTYLHGLIRRTPRRGYRYVQAFRARRPACGRGDMLHFLMNQSSYTEWQQQQIADLTSPMPRHLLGSWGTPFRLPPWLTNDAVEIVRDSLTNSQNDEPFDTERGQHDAAESIINAGRVTRMTGQTLAQEFLSSEFPFLDDHVVNIALSVRPEEKADPWTFKPLIRAAMEREVPSEVLSRSTKADVSSEVYDGMRKSREDLLKICTESHLAEAGLLDIDSLVDTLEAPPNPNHHPTMLNETLATEAWLRANA</sequence>
<keyword evidence="3" id="KW-0028">Amino-acid biosynthesis</keyword>
<dbReference type="KEGG" id="sace:GIY23_01960"/>
<dbReference type="PANTHER" id="PTHR43284">
    <property type="entry name" value="ASPARAGINE SYNTHETASE (GLUTAMINE-HYDROLYZING)"/>
    <property type="match status" value="1"/>
</dbReference>
<keyword evidence="7" id="KW-1185">Reference proteome</keyword>
<gene>
    <name evidence="6" type="ORF">GIY23_01960</name>
</gene>
<dbReference type="EMBL" id="CP045929">
    <property type="protein sequence ID" value="QGK68484.1"/>
    <property type="molecule type" value="Genomic_DNA"/>
</dbReference>
<evidence type="ECO:0000259" key="5">
    <source>
        <dbReference type="Pfam" id="PF00733"/>
    </source>
</evidence>
<comment type="catalytic activity">
    <reaction evidence="4">
        <text>L-aspartate + L-glutamine + ATP + H2O = L-asparagine + L-glutamate + AMP + diphosphate + H(+)</text>
        <dbReference type="Rhea" id="RHEA:12228"/>
        <dbReference type="ChEBI" id="CHEBI:15377"/>
        <dbReference type="ChEBI" id="CHEBI:15378"/>
        <dbReference type="ChEBI" id="CHEBI:29985"/>
        <dbReference type="ChEBI" id="CHEBI:29991"/>
        <dbReference type="ChEBI" id="CHEBI:30616"/>
        <dbReference type="ChEBI" id="CHEBI:33019"/>
        <dbReference type="ChEBI" id="CHEBI:58048"/>
        <dbReference type="ChEBI" id="CHEBI:58359"/>
        <dbReference type="ChEBI" id="CHEBI:456215"/>
        <dbReference type="EC" id="6.3.5.4"/>
    </reaction>
</comment>
<dbReference type="InterPro" id="IPR051786">
    <property type="entry name" value="ASN_synthetase/amidase"/>
</dbReference>
<dbReference type="Proteomes" id="UP000371041">
    <property type="component" value="Chromosome"/>
</dbReference>
<feature type="domain" description="Asparagine synthetase" evidence="5">
    <location>
        <begin position="223"/>
        <end position="605"/>
    </location>
</feature>
<dbReference type="PANTHER" id="PTHR43284:SF1">
    <property type="entry name" value="ASPARAGINE SYNTHETASE"/>
    <property type="match status" value="1"/>
</dbReference>
<proteinExistence type="predicted"/>
<dbReference type="InterPro" id="IPR001962">
    <property type="entry name" value="Asn_synthase"/>
</dbReference>
<evidence type="ECO:0000313" key="7">
    <source>
        <dbReference type="Proteomes" id="UP000371041"/>
    </source>
</evidence>
<evidence type="ECO:0000313" key="6">
    <source>
        <dbReference type="EMBL" id="QGK68484.1"/>
    </source>
</evidence>
<dbReference type="Gene3D" id="3.40.50.620">
    <property type="entry name" value="HUPs"/>
    <property type="match status" value="2"/>
</dbReference>
<evidence type="ECO:0000256" key="3">
    <source>
        <dbReference type="ARBA" id="ARBA00022888"/>
    </source>
</evidence>
<comment type="pathway">
    <text evidence="1">Amino-acid biosynthesis; L-asparagine biosynthesis; L-asparagine from L-aspartate (L-Gln route): step 1/1.</text>
</comment>
<reference evidence="7" key="1">
    <citation type="submission" date="2019-11" db="EMBL/GenBank/DDBJ databases">
        <title>The complete genome sequence of Saccharopolyspora sp. E2A.</title>
        <authorList>
            <person name="Zhang G."/>
        </authorList>
    </citation>
    <scope>NUCLEOTIDE SEQUENCE [LARGE SCALE GENOMIC DNA]</scope>
    <source>
        <strain evidence="7">E2A</strain>
    </source>
</reference>
<keyword evidence="3" id="KW-0061">Asparagine biosynthesis</keyword>
<evidence type="ECO:0000256" key="4">
    <source>
        <dbReference type="ARBA" id="ARBA00048741"/>
    </source>
</evidence>
<organism evidence="6 7">
    <name type="scientific">Allosaccharopolyspora coralli</name>
    <dbReference type="NCBI Taxonomy" id="2665642"/>
    <lineage>
        <taxon>Bacteria</taxon>
        <taxon>Bacillati</taxon>
        <taxon>Actinomycetota</taxon>
        <taxon>Actinomycetes</taxon>
        <taxon>Pseudonocardiales</taxon>
        <taxon>Pseudonocardiaceae</taxon>
        <taxon>Allosaccharopolyspora</taxon>
    </lineage>
</organism>
<accession>A0A5Q3Q5P4</accession>
<protein>
    <recommendedName>
        <fullName evidence="2">asparagine synthase (glutamine-hydrolyzing)</fullName>
        <ecNumber evidence="2">6.3.5.4</ecNumber>
    </recommendedName>
</protein>
<dbReference type="AlphaFoldDB" id="A0A5Q3Q5P4"/>
<dbReference type="Pfam" id="PF00733">
    <property type="entry name" value="Asn_synthase"/>
    <property type="match status" value="1"/>
</dbReference>
<name>A0A5Q3Q5P4_9PSEU</name>
<evidence type="ECO:0000256" key="1">
    <source>
        <dbReference type="ARBA" id="ARBA00005187"/>
    </source>
</evidence>
<dbReference type="EC" id="6.3.5.4" evidence="2"/>